<evidence type="ECO:0000256" key="4">
    <source>
        <dbReference type="ARBA" id="ARBA00067972"/>
    </source>
</evidence>
<evidence type="ECO:0000256" key="2">
    <source>
        <dbReference type="ARBA" id="ARBA00051635"/>
    </source>
</evidence>
<comment type="catalytic activity">
    <reaction evidence="2">
        <text>a D-5-monosubstituted hydantoin = a L-5-monosubstituted hydantoin</text>
        <dbReference type="Rhea" id="RHEA:46624"/>
        <dbReference type="ChEBI" id="CHEBI:86339"/>
        <dbReference type="ChEBI" id="CHEBI:86340"/>
        <dbReference type="EC" id="5.1.99.5"/>
    </reaction>
</comment>
<dbReference type="EMBL" id="FWZX01000028">
    <property type="protein sequence ID" value="SMF68837.1"/>
    <property type="molecule type" value="Genomic_DNA"/>
</dbReference>
<evidence type="ECO:0000313" key="8">
    <source>
        <dbReference type="Proteomes" id="UP000192917"/>
    </source>
</evidence>
<proteinExistence type="inferred from homology"/>
<name>A0A1Y6CK76_9PROT</name>
<comment type="similarity">
    <text evidence="1">Belongs to the HyuE racemase family.</text>
</comment>
<dbReference type="AlphaFoldDB" id="A0A1Y6CK76"/>
<dbReference type="EC" id="5.1.99.5" evidence="3"/>
<protein>
    <recommendedName>
        <fullName evidence="4">Hydantoin racemase</fullName>
        <ecNumber evidence="3">5.1.99.5</ecNumber>
    </recommendedName>
</protein>
<evidence type="ECO:0000256" key="5">
    <source>
        <dbReference type="ARBA" id="ARBA00093199"/>
    </source>
</evidence>
<dbReference type="Pfam" id="PF01177">
    <property type="entry name" value="Asp_Glu_race"/>
    <property type="match status" value="1"/>
</dbReference>
<evidence type="ECO:0000256" key="1">
    <source>
        <dbReference type="ARBA" id="ARBA00038414"/>
    </source>
</evidence>
<dbReference type="GO" id="GO:0047661">
    <property type="term" value="F:amino-acid racemase activity"/>
    <property type="evidence" value="ECO:0007669"/>
    <property type="project" value="InterPro"/>
</dbReference>
<sequence>MRILVINPNSTASMTARIAAAARAAAAPGTEIEAANPSDGPVSIEGRYDEAFAVPGLLRLVRAGERRGIDGYVIACADDIGLAAAREIARGPVVGHTEAAALLAGRIAGGFSIVTTLSRSLPVFHELMQRYGTAPLCRSVRASDIPVLELENPASDARARLSREIELAVREDGAEAILLGCAGMVDLAAELSADFGLPVIDGVSAAVKLVEALVGLGLATAKAGALAWPRVKDYKGAFADDAPTTAG</sequence>
<keyword evidence="8" id="KW-1185">Reference proteome</keyword>
<dbReference type="InterPro" id="IPR053714">
    <property type="entry name" value="Iso_Racemase_Enz_sf"/>
</dbReference>
<dbReference type="PANTHER" id="PTHR28047">
    <property type="entry name" value="PROTEIN DCG1"/>
    <property type="match status" value="1"/>
</dbReference>
<evidence type="ECO:0000256" key="6">
    <source>
        <dbReference type="ARBA" id="ARBA00093234"/>
    </source>
</evidence>
<gene>
    <name evidence="7" type="ORF">SAMN05428998_12821</name>
</gene>
<dbReference type="FunFam" id="3.40.50.12500:FF:000001">
    <property type="entry name" value="Putative hydantoin racemase"/>
    <property type="match status" value="1"/>
</dbReference>
<dbReference type="GO" id="GO:0036348">
    <property type="term" value="F:hydantoin racemase activity"/>
    <property type="evidence" value="ECO:0007669"/>
    <property type="project" value="UniProtKB-EC"/>
</dbReference>
<comment type="catalytic activity">
    <reaction evidence="5">
        <text>D-5-benzylhydantoin = L-5-benzylhydantoin</text>
        <dbReference type="Rhea" id="RHEA:83991"/>
        <dbReference type="ChEBI" id="CHEBI:176864"/>
        <dbReference type="ChEBI" id="CHEBI:233540"/>
    </reaction>
</comment>
<dbReference type="STRING" id="560819.SAMN05428998_12821"/>
<dbReference type="RefSeq" id="WP_085125467.1">
    <property type="nucleotide sequence ID" value="NZ_FWZX01000028.1"/>
</dbReference>
<dbReference type="Gene3D" id="3.40.50.12500">
    <property type="match status" value="1"/>
</dbReference>
<dbReference type="InterPro" id="IPR052186">
    <property type="entry name" value="Hydantoin_racemase-like"/>
</dbReference>
<reference evidence="7 8" key="1">
    <citation type="submission" date="2017-04" db="EMBL/GenBank/DDBJ databases">
        <authorList>
            <person name="Afonso C.L."/>
            <person name="Miller P.J."/>
            <person name="Scott M.A."/>
            <person name="Spackman E."/>
            <person name="Goraichik I."/>
            <person name="Dimitrov K.M."/>
            <person name="Suarez D.L."/>
            <person name="Swayne D.E."/>
        </authorList>
    </citation>
    <scope>NUCLEOTIDE SEQUENCE [LARGE SCALE GENOMIC DNA]</scope>
    <source>
        <strain evidence="7 8">USBA 355</strain>
    </source>
</reference>
<evidence type="ECO:0000313" key="7">
    <source>
        <dbReference type="EMBL" id="SMF68837.1"/>
    </source>
</evidence>
<dbReference type="Proteomes" id="UP000192917">
    <property type="component" value="Unassembled WGS sequence"/>
</dbReference>
<accession>A0A1Y6CK76</accession>
<evidence type="ECO:0000256" key="3">
    <source>
        <dbReference type="ARBA" id="ARBA00066406"/>
    </source>
</evidence>
<organism evidence="7 8">
    <name type="scientific">Tistlia consotensis USBA 355</name>
    <dbReference type="NCBI Taxonomy" id="560819"/>
    <lineage>
        <taxon>Bacteria</taxon>
        <taxon>Pseudomonadati</taxon>
        <taxon>Pseudomonadota</taxon>
        <taxon>Alphaproteobacteria</taxon>
        <taxon>Rhodospirillales</taxon>
        <taxon>Rhodovibrionaceae</taxon>
        <taxon>Tistlia</taxon>
    </lineage>
</organism>
<comment type="catalytic activity">
    <reaction evidence="6">
        <text>D-5-isobutylhydantoin = L-5-isobutylhydantoin</text>
        <dbReference type="Rhea" id="RHEA:84231"/>
        <dbReference type="ChEBI" id="CHEBI:233609"/>
        <dbReference type="ChEBI" id="CHEBI:233610"/>
    </reaction>
</comment>
<dbReference type="InterPro" id="IPR015942">
    <property type="entry name" value="Asp/Glu/hydantoin_racemase"/>
</dbReference>
<dbReference type="PANTHER" id="PTHR28047:SF5">
    <property type="entry name" value="PROTEIN DCG1"/>
    <property type="match status" value="1"/>
</dbReference>